<name>A0A2W5BZ78_9BACT</name>
<protein>
    <submittedName>
        <fullName evidence="1">Uncharacterized protein</fullName>
    </submittedName>
</protein>
<evidence type="ECO:0000313" key="1">
    <source>
        <dbReference type="EMBL" id="PZO87068.1"/>
    </source>
</evidence>
<evidence type="ECO:0000313" key="2">
    <source>
        <dbReference type="Proteomes" id="UP000249557"/>
    </source>
</evidence>
<reference evidence="1 2" key="1">
    <citation type="submission" date="2017-08" db="EMBL/GenBank/DDBJ databases">
        <title>Infants hospitalized years apart are colonized by the same room-sourced microbial strains.</title>
        <authorList>
            <person name="Brooks B."/>
            <person name="Olm M.R."/>
            <person name="Firek B.A."/>
            <person name="Baker R."/>
            <person name="Thomas B.C."/>
            <person name="Morowitz M.J."/>
            <person name="Banfield J.F."/>
        </authorList>
    </citation>
    <scope>NUCLEOTIDE SEQUENCE [LARGE SCALE GENOMIC DNA]</scope>
    <source>
        <strain evidence="1">S2_018_000_R2_104</strain>
    </source>
</reference>
<organism evidence="1 2">
    <name type="scientific">Micavibrio aeruginosavorus</name>
    <dbReference type="NCBI Taxonomy" id="349221"/>
    <lineage>
        <taxon>Bacteria</taxon>
        <taxon>Pseudomonadati</taxon>
        <taxon>Bdellovibrionota</taxon>
        <taxon>Bdellovibrionia</taxon>
        <taxon>Bdellovibrionales</taxon>
        <taxon>Pseudobdellovibrionaceae</taxon>
        <taxon>Micavibrio</taxon>
    </lineage>
</organism>
<sequence length="60" mass="6734">AFFDGMERVLKSLTGTEFQTAASFETMMKIIPEKETGIHRNLRKVALDYGIIKPAGWCGK</sequence>
<dbReference type="Proteomes" id="UP000249557">
    <property type="component" value="Unassembled WGS sequence"/>
</dbReference>
<comment type="caution">
    <text evidence="1">The sequence shown here is derived from an EMBL/GenBank/DDBJ whole genome shotgun (WGS) entry which is preliminary data.</text>
</comment>
<dbReference type="AlphaFoldDB" id="A0A2W5BZ78"/>
<accession>A0A2W5BZ78</accession>
<feature type="non-terminal residue" evidence="1">
    <location>
        <position position="1"/>
    </location>
</feature>
<proteinExistence type="predicted"/>
<dbReference type="EMBL" id="QFNK01000075">
    <property type="protein sequence ID" value="PZO87068.1"/>
    <property type="molecule type" value="Genomic_DNA"/>
</dbReference>
<gene>
    <name evidence="1" type="ORF">DI626_04900</name>
</gene>